<evidence type="ECO:0000313" key="9">
    <source>
        <dbReference type="EMBL" id="KAF7493745.1"/>
    </source>
</evidence>
<comment type="catalytic activity">
    <reaction evidence="1">
        <text>[eIF5A protein]-L-lysine + spermidine = [eIF5A protein]-deoxyhypusine + propane-1,3-diamine</text>
        <dbReference type="Rhea" id="RHEA:33299"/>
        <dbReference type="Rhea" id="RHEA-COMP:10143"/>
        <dbReference type="Rhea" id="RHEA-COMP:10144"/>
        <dbReference type="ChEBI" id="CHEBI:29969"/>
        <dbReference type="ChEBI" id="CHEBI:57484"/>
        <dbReference type="ChEBI" id="CHEBI:57834"/>
        <dbReference type="ChEBI" id="CHEBI:82657"/>
        <dbReference type="EC" id="2.5.1.46"/>
    </reaction>
</comment>
<dbReference type="EC" id="2.5.1.46" evidence="5"/>
<evidence type="ECO:0000256" key="1">
    <source>
        <dbReference type="ARBA" id="ARBA00000952"/>
    </source>
</evidence>
<comment type="cofactor">
    <cofactor evidence="2">
        <name>NAD(+)</name>
        <dbReference type="ChEBI" id="CHEBI:57540"/>
    </cofactor>
</comment>
<evidence type="ECO:0000313" key="10">
    <source>
        <dbReference type="EMBL" id="KPM10934.1"/>
    </source>
</evidence>
<dbReference type="OrthoDB" id="294378at2759"/>
<dbReference type="SUPFAM" id="SSF52467">
    <property type="entry name" value="DHS-like NAD/FAD-binding domain"/>
    <property type="match status" value="1"/>
</dbReference>
<proteinExistence type="inferred from homology"/>
<keyword evidence="7" id="KW-0520">NAD</keyword>
<dbReference type="OMA" id="HSIINAN"/>
<dbReference type="InterPro" id="IPR029035">
    <property type="entry name" value="DHS-like_NAD/FAD-binding_dom"/>
</dbReference>
<dbReference type="Gene3D" id="3.40.910.10">
    <property type="entry name" value="Deoxyhypusine synthase"/>
    <property type="match status" value="1"/>
</dbReference>
<keyword evidence="12" id="KW-1185">Reference proteome</keyword>
<dbReference type="Pfam" id="PF01916">
    <property type="entry name" value="DS"/>
    <property type="match status" value="1"/>
</dbReference>
<dbReference type="InterPro" id="IPR036982">
    <property type="entry name" value="Deoxyhypusine_synthase_sf"/>
</dbReference>
<dbReference type="VEuPathDB" id="VectorBase:SSCA008018"/>
<keyword evidence="8" id="KW-0386">Hypusine biosynthesis</keyword>
<evidence type="ECO:0000313" key="13">
    <source>
        <dbReference type="Proteomes" id="UP000616769"/>
    </source>
</evidence>
<dbReference type="GO" id="GO:0005737">
    <property type="term" value="C:cytoplasm"/>
    <property type="evidence" value="ECO:0007669"/>
    <property type="project" value="TreeGrafter"/>
</dbReference>
<evidence type="ECO:0000256" key="4">
    <source>
        <dbReference type="ARBA" id="ARBA00009892"/>
    </source>
</evidence>
<dbReference type="Proteomes" id="UP000070412">
    <property type="component" value="Unassembled WGS sequence"/>
</dbReference>
<reference evidence="12" key="2">
    <citation type="journal article" date="2020" name="PLoS Negl. Trop. Dis.">
        <title>High-quality nuclear genome for Sarcoptes scabiei-A critical resource for a neglected parasite.</title>
        <authorList>
            <person name="Korhonen P.K."/>
            <person name="Gasser R.B."/>
            <person name="Ma G."/>
            <person name="Wang T."/>
            <person name="Stroehlein A.J."/>
            <person name="Young N.D."/>
            <person name="Ang C.S."/>
            <person name="Fernando D.D."/>
            <person name="Lu H.C."/>
            <person name="Taylor S."/>
            <person name="Reynolds S.L."/>
            <person name="Mofiz E."/>
            <person name="Najaraj S.H."/>
            <person name="Gowda H."/>
            <person name="Madugundu A."/>
            <person name="Renuse S."/>
            <person name="Holt D."/>
            <person name="Pandey A."/>
            <person name="Papenfuss A.T."/>
            <person name="Fischer K."/>
        </authorList>
    </citation>
    <scope>NUCLEOTIDE SEQUENCE [LARGE SCALE GENOMIC DNA]</scope>
</reference>
<dbReference type="EMBL" id="JXLN01016099">
    <property type="protein sequence ID" value="KPM10934.1"/>
    <property type="molecule type" value="Genomic_DNA"/>
</dbReference>
<dbReference type="InterPro" id="IPR002773">
    <property type="entry name" value="Deoxyhypusine_synthase"/>
</dbReference>
<dbReference type="EnsemblMetazoa" id="SSS_8071s_mrna">
    <property type="protein sequence ID" value="KAF7493745.1"/>
    <property type="gene ID" value="SSS_8071"/>
</dbReference>
<reference evidence="9" key="3">
    <citation type="submission" date="2020-01" db="EMBL/GenBank/DDBJ databases">
        <authorList>
            <person name="Korhonen P.K.K."/>
            <person name="Guangxu M.G."/>
            <person name="Wang T.W."/>
            <person name="Stroehlein A.J.S."/>
            <person name="Young N.D."/>
            <person name="Ang C.-S.A."/>
            <person name="Fernando D.W.F."/>
            <person name="Lu H.L."/>
            <person name="Taylor S.T."/>
            <person name="Ehtesham M.E.M."/>
            <person name="Najaraj S.H.N."/>
            <person name="Harsha G.H.G."/>
            <person name="Madugundu A.M."/>
            <person name="Renuse S.R."/>
            <person name="Holt D.H."/>
            <person name="Pandey A.P."/>
            <person name="Papenfuss A.P."/>
            <person name="Gasser R.B.G."/>
            <person name="Fischer K.F."/>
        </authorList>
    </citation>
    <scope>NUCLEOTIDE SEQUENCE</scope>
    <source>
        <strain evidence="9">SSS_KF_BRIS2020</strain>
    </source>
</reference>
<evidence type="ECO:0000313" key="11">
    <source>
        <dbReference type="EnsemblMetazoa" id="KAF7493745.1"/>
    </source>
</evidence>
<evidence type="ECO:0000256" key="8">
    <source>
        <dbReference type="ARBA" id="ARBA00023256"/>
    </source>
</evidence>
<organism evidence="10 13">
    <name type="scientific">Sarcoptes scabiei</name>
    <name type="common">Itch mite</name>
    <name type="synonym">Acarus scabiei</name>
    <dbReference type="NCBI Taxonomy" id="52283"/>
    <lineage>
        <taxon>Eukaryota</taxon>
        <taxon>Metazoa</taxon>
        <taxon>Ecdysozoa</taxon>
        <taxon>Arthropoda</taxon>
        <taxon>Chelicerata</taxon>
        <taxon>Arachnida</taxon>
        <taxon>Acari</taxon>
        <taxon>Acariformes</taxon>
        <taxon>Sarcoptiformes</taxon>
        <taxon>Astigmata</taxon>
        <taxon>Psoroptidia</taxon>
        <taxon>Sarcoptoidea</taxon>
        <taxon>Sarcoptidae</taxon>
        <taxon>Sarcoptinae</taxon>
        <taxon>Sarcoptes</taxon>
    </lineage>
</organism>
<dbReference type="FunFam" id="3.40.910.10:FF:000001">
    <property type="entry name" value="Probable deoxyhypusine synthase"/>
    <property type="match status" value="1"/>
</dbReference>
<dbReference type="PANTHER" id="PTHR11703">
    <property type="entry name" value="DEOXYHYPUSINE SYNTHASE"/>
    <property type="match status" value="1"/>
</dbReference>
<evidence type="ECO:0000256" key="2">
    <source>
        <dbReference type="ARBA" id="ARBA00001911"/>
    </source>
</evidence>
<keyword evidence="6" id="KW-0808">Transferase</keyword>
<comment type="pathway">
    <text evidence="3">Protein modification; eIF5A hypusination.</text>
</comment>
<dbReference type="Proteomes" id="UP000616769">
    <property type="component" value="Unassembled WGS sequence"/>
</dbReference>
<name>A0A132AIX4_SARSC</name>
<dbReference type="NCBIfam" id="TIGR00321">
    <property type="entry name" value="dhys"/>
    <property type="match status" value="1"/>
</dbReference>
<dbReference type="PANTHER" id="PTHR11703:SF0">
    <property type="entry name" value="DEOXYHYPUSINE SYNTHASE"/>
    <property type="match status" value="1"/>
</dbReference>
<evidence type="ECO:0000313" key="12">
    <source>
        <dbReference type="Proteomes" id="UP000070412"/>
    </source>
</evidence>
<gene>
    <name evidence="10" type="ORF">QR98_0094990</name>
    <name evidence="9" type="ORF">SSS_8071</name>
</gene>
<protein>
    <recommendedName>
        <fullName evidence="5">deoxyhypusine synthase</fullName>
        <ecNumber evidence="5">2.5.1.46</ecNumber>
    </recommendedName>
</protein>
<dbReference type="GO" id="GO:0034038">
    <property type="term" value="F:deoxyhypusine synthase activity"/>
    <property type="evidence" value="ECO:0007669"/>
    <property type="project" value="UniProtKB-EC"/>
</dbReference>
<evidence type="ECO:0000256" key="3">
    <source>
        <dbReference type="ARBA" id="ARBA00005041"/>
    </source>
</evidence>
<evidence type="ECO:0000256" key="6">
    <source>
        <dbReference type="ARBA" id="ARBA00022679"/>
    </source>
</evidence>
<sequence length="372" mass="41609">MDPKLLESITESVLKKSSLSKKTIDGDVKQTIGNNSITLDGKEIVGYDFSDGIHYDHIFRSYLTTGFQATNFALAIEQIQAMLESRQELFDDDDYEEDVFIKRRSGCTIFLGYTSNIVSSGIRETIRFLVQHKMIDCIVTTAGGIEEDLIKCLAPTYLGDFNLPGCELRSNGINRIGNLLIPNDNYCKFENWIVPILDRILEEQKGEGLIWTPSKLIARLGREINDKRSILYWADVNEIPIFCPALTDGSLGDMIYMHSFRNPGLIIDIVADLRRLNTMSVKAKKTGMIILGGGLVKHHICNANLMRNGADYSVFINTGQEFDGSDSGARPDEAISWGKIKTSAKPIKLYCDVSLVFPLIVAETFAKNFHSK</sequence>
<reference evidence="11" key="4">
    <citation type="submission" date="2022-06" db="UniProtKB">
        <authorList>
            <consortium name="EnsemblMetazoa"/>
        </authorList>
    </citation>
    <scope>IDENTIFICATION</scope>
</reference>
<accession>A0A132AIX4</accession>
<comment type="similarity">
    <text evidence="4">Belongs to the deoxyhypusine synthase family.</text>
</comment>
<dbReference type="AlphaFoldDB" id="A0A132AIX4"/>
<evidence type="ECO:0000256" key="7">
    <source>
        <dbReference type="ARBA" id="ARBA00023027"/>
    </source>
</evidence>
<dbReference type="EMBL" id="WVUK01000055">
    <property type="protein sequence ID" value="KAF7493745.1"/>
    <property type="molecule type" value="Genomic_DNA"/>
</dbReference>
<evidence type="ECO:0000256" key="5">
    <source>
        <dbReference type="ARBA" id="ARBA00012683"/>
    </source>
</evidence>
<reference evidence="10 13" key="1">
    <citation type="journal article" date="2015" name="Parasit. Vectors">
        <title>Draft genome of the scabies mite.</title>
        <authorList>
            <person name="Rider S.D.Jr."/>
            <person name="Morgan M.S."/>
            <person name="Arlian L.G."/>
        </authorList>
    </citation>
    <scope>NUCLEOTIDE SEQUENCE [LARGE SCALE GENOMIC DNA]</scope>
    <source>
        <strain evidence="10">Arlian Lab</strain>
    </source>
</reference>